<sequence length="643" mass="74205">MAAKQLNEYLVLVHRLGVSMFVFTLCRIGFYLFNVDFFPNVDWNGFLVIMRGGLMFDLCAVLYLNMLYILLSLIPFKVKFSNWYQIALKSIYMLTNGVGLAANVSDFIYYRFTLKRTTWSVFEIFKNEENMGTLWFRFILDYWPAFLFWIAMMVLLFYLNSRVKPKPFPIKSNWLYALCSLVFLALFSAFTVAGIRGGFRHSTRPINMSHAGKFVDSPEEMAIVLNTPFCMIRTIDKKTFEPVHYYPEDQIEEIYTPEYCLTATDSTFNKMNVVVIILESFNREHSGYLNPHLDNGNYQGYTPFLDSLMQESLTFGNSFANGRKSIDAMPSILASFPALVQPYVTSQYASNKISGLPGLLIEQGYHTSFFHGAPNGSMGFDAVARLLGFEKYYGMTEFGDNSQYDGYWGIWDEPFFQFFAETLGTFEEPFMSTLFSVTSHHPFQVPKEYENVFPKGTLPLHRCVGYTDMALRRFFEKVSKEPWYENTIFVITADHSVPSHYDEYKTNVNGFAIPIIFHAPGLGLKGLSQKLAQQTDILPSLMHLLNYDGTFISFGSSLFDDSKDDRRYVLNYTNESYQFIMNGKVLYFDGKKLIAFYDLEQDPLLTNNLLGKAPEPEEELMLMKAIIQQYSNRMIENRLTILK</sequence>
<dbReference type="Proteomes" id="UP001056426">
    <property type="component" value="Chromosome"/>
</dbReference>
<dbReference type="SUPFAM" id="SSF53649">
    <property type="entry name" value="Alkaline phosphatase-like"/>
    <property type="match status" value="1"/>
</dbReference>
<keyword evidence="5 9" id="KW-0472">Membrane</keyword>
<dbReference type="Gene3D" id="3.40.720.10">
    <property type="entry name" value="Alkaline Phosphatase, subunit A"/>
    <property type="match status" value="1"/>
</dbReference>
<dbReference type="CDD" id="cd16015">
    <property type="entry name" value="LTA_synthase"/>
    <property type="match status" value="1"/>
</dbReference>
<organism evidence="11 12">
    <name type="scientific">Xiashengella succiniciproducens</name>
    <dbReference type="NCBI Taxonomy" id="2949635"/>
    <lineage>
        <taxon>Bacteria</taxon>
        <taxon>Pseudomonadati</taxon>
        <taxon>Bacteroidota</taxon>
        <taxon>Bacteroidia</taxon>
        <taxon>Marinilabiliales</taxon>
        <taxon>Marinilabiliaceae</taxon>
        <taxon>Xiashengella</taxon>
    </lineage>
</organism>
<evidence type="ECO:0000256" key="4">
    <source>
        <dbReference type="ARBA" id="ARBA00022989"/>
    </source>
</evidence>
<keyword evidence="2" id="KW-1003">Cell membrane</keyword>
<feature type="transmembrane region" description="Helical" evidence="9">
    <location>
        <begin position="173"/>
        <end position="195"/>
    </location>
</feature>
<reference evidence="11" key="2">
    <citation type="submission" date="2022-06" db="EMBL/GenBank/DDBJ databases">
        <title>Xiashengella guii gen. nov. sp. nov., a bacterium isolated form anaerobic digestion tank.</title>
        <authorList>
            <person name="Huang H."/>
        </authorList>
    </citation>
    <scope>NUCLEOTIDE SEQUENCE</scope>
    <source>
        <strain evidence="11">Ai-910</strain>
    </source>
</reference>
<evidence type="ECO:0000256" key="3">
    <source>
        <dbReference type="ARBA" id="ARBA00022692"/>
    </source>
</evidence>
<evidence type="ECO:0000256" key="8">
    <source>
        <dbReference type="PIRSR" id="PIRSR005091-3"/>
    </source>
</evidence>
<evidence type="ECO:0000256" key="7">
    <source>
        <dbReference type="PIRSR" id="PIRSR005091-2"/>
    </source>
</evidence>
<dbReference type="InterPro" id="IPR017850">
    <property type="entry name" value="Alkaline_phosphatase_core_sf"/>
</dbReference>
<keyword evidence="4 9" id="KW-1133">Transmembrane helix</keyword>
<dbReference type="AlphaFoldDB" id="A0A9J6ZTE6"/>
<dbReference type="Pfam" id="PF00884">
    <property type="entry name" value="Sulfatase"/>
    <property type="match status" value="1"/>
</dbReference>
<feature type="binding site" evidence="8">
    <location>
        <position position="495"/>
    </location>
    <ligand>
        <name>Mn(2+)</name>
        <dbReference type="ChEBI" id="CHEBI:29035"/>
    </ligand>
</feature>
<dbReference type="InterPro" id="IPR050448">
    <property type="entry name" value="OpgB/LTA_synthase_biosynth"/>
</dbReference>
<comment type="subcellular location">
    <subcellularLocation>
        <location evidence="1">Cell membrane</location>
        <topology evidence="1">Multi-pass membrane protein</topology>
    </subcellularLocation>
</comment>
<keyword evidence="11" id="KW-0378">Hydrolase</keyword>
<feature type="transmembrane region" description="Helical" evidence="9">
    <location>
        <begin position="86"/>
        <end position="110"/>
    </location>
</feature>
<feature type="transmembrane region" description="Helical" evidence="9">
    <location>
        <begin position="12"/>
        <end position="33"/>
    </location>
</feature>
<feature type="transmembrane region" description="Helical" evidence="9">
    <location>
        <begin position="142"/>
        <end position="161"/>
    </location>
</feature>
<dbReference type="Gene3D" id="3.30.1120.80">
    <property type="match status" value="1"/>
</dbReference>
<evidence type="ECO:0000313" key="12">
    <source>
        <dbReference type="Proteomes" id="UP001056426"/>
    </source>
</evidence>
<proteinExistence type="predicted"/>
<keyword evidence="7" id="KW-0464">Manganese</keyword>
<dbReference type="GO" id="GO:0046872">
    <property type="term" value="F:metal ion binding"/>
    <property type="evidence" value="ECO:0007669"/>
    <property type="project" value="UniProtKB-KW"/>
</dbReference>
<dbReference type="PIRSF" id="PIRSF005091">
    <property type="entry name" value="Mmb_sulf_HI1246"/>
    <property type="match status" value="1"/>
</dbReference>
<evidence type="ECO:0000256" key="1">
    <source>
        <dbReference type="ARBA" id="ARBA00004651"/>
    </source>
</evidence>
<evidence type="ECO:0000256" key="2">
    <source>
        <dbReference type="ARBA" id="ARBA00022475"/>
    </source>
</evidence>
<dbReference type="PANTHER" id="PTHR47371">
    <property type="entry name" value="LIPOTEICHOIC ACID SYNTHASE"/>
    <property type="match status" value="1"/>
</dbReference>
<dbReference type="InterPro" id="IPR000917">
    <property type="entry name" value="Sulfatase_N"/>
</dbReference>
<feature type="binding site" evidence="7">
    <location>
        <position position="440"/>
    </location>
    <ligand>
        <name>substrate</name>
    </ligand>
</feature>
<keyword evidence="7" id="KW-0479">Metal-binding</keyword>
<dbReference type="GO" id="GO:0016787">
    <property type="term" value="F:hydrolase activity"/>
    <property type="evidence" value="ECO:0007669"/>
    <property type="project" value="UniProtKB-KW"/>
</dbReference>
<evidence type="ECO:0000259" key="10">
    <source>
        <dbReference type="Pfam" id="PF00884"/>
    </source>
</evidence>
<reference evidence="11" key="1">
    <citation type="submission" date="2022-05" db="EMBL/GenBank/DDBJ databases">
        <authorList>
            <person name="Sun X."/>
        </authorList>
    </citation>
    <scope>NUCLEOTIDE SEQUENCE</scope>
    <source>
        <strain evidence="11">Ai-910</strain>
    </source>
</reference>
<feature type="binding site" evidence="8">
    <location>
        <position position="279"/>
    </location>
    <ligand>
        <name>Mn(2+)</name>
        <dbReference type="ChEBI" id="CHEBI:29035"/>
    </ligand>
</feature>
<feature type="domain" description="Sulfatase N-terminal" evidence="10">
    <location>
        <begin position="272"/>
        <end position="547"/>
    </location>
</feature>
<dbReference type="GO" id="GO:0005886">
    <property type="term" value="C:plasma membrane"/>
    <property type="evidence" value="ECO:0007669"/>
    <property type="project" value="UniProtKB-SubCell"/>
</dbReference>
<dbReference type="InterPro" id="IPR012160">
    <property type="entry name" value="LtaS-like"/>
</dbReference>
<dbReference type="RefSeq" id="WP_250725357.1">
    <property type="nucleotide sequence ID" value="NZ_CP098400.1"/>
</dbReference>
<keyword evidence="12" id="KW-1185">Reference proteome</keyword>
<dbReference type="KEGG" id="alkq:M9189_05835"/>
<gene>
    <name evidence="11" type="ORF">M9189_05835</name>
</gene>
<name>A0A9J6ZTE6_9BACT</name>
<dbReference type="EMBL" id="CP098400">
    <property type="protein sequence ID" value="URW80870.1"/>
    <property type="molecule type" value="Genomic_DNA"/>
</dbReference>
<evidence type="ECO:0000256" key="5">
    <source>
        <dbReference type="ARBA" id="ARBA00023136"/>
    </source>
</evidence>
<feature type="binding site" evidence="8">
    <location>
        <position position="494"/>
    </location>
    <ligand>
        <name>Mn(2+)</name>
        <dbReference type="ChEBI" id="CHEBI:29035"/>
    </ligand>
</feature>
<feature type="active site" evidence="6">
    <location>
        <position position="325"/>
    </location>
</feature>
<dbReference type="PANTHER" id="PTHR47371:SF3">
    <property type="entry name" value="PHOSPHOGLYCEROL TRANSFERASE I"/>
    <property type="match status" value="1"/>
</dbReference>
<evidence type="ECO:0000313" key="11">
    <source>
        <dbReference type="EMBL" id="URW80870.1"/>
    </source>
</evidence>
<protein>
    <submittedName>
        <fullName evidence="11">Sulfatase-like hydrolase/transferase</fullName>
    </submittedName>
</protein>
<accession>A0A9J6ZTE6</accession>
<evidence type="ECO:0000256" key="9">
    <source>
        <dbReference type="SAM" id="Phobius"/>
    </source>
</evidence>
<feature type="transmembrane region" description="Helical" evidence="9">
    <location>
        <begin position="53"/>
        <end position="74"/>
    </location>
</feature>
<evidence type="ECO:0000256" key="6">
    <source>
        <dbReference type="PIRSR" id="PIRSR005091-1"/>
    </source>
</evidence>
<keyword evidence="3 9" id="KW-0812">Transmembrane</keyword>